<dbReference type="Proteomes" id="UP001212152">
    <property type="component" value="Unassembled WGS sequence"/>
</dbReference>
<dbReference type="InterPro" id="IPR050411">
    <property type="entry name" value="AlphaKG_dependent_hydroxylases"/>
</dbReference>
<protein>
    <recommendedName>
        <fullName evidence="13">Gamma-butyrobetaine dioxygenase</fullName>
    </recommendedName>
</protein>
<evidence type="ECO:0000256" key="5">
    <source>
        <dbReference type="ARBA" id="ARBA00022873"/>
    </source>
</evidence>
<keyword evidence="6" id="KW-0223">Dioxygenase</keyword>
<evidence type="ECO:0000259" key="9">
    <source>
        <dbReference type="Pfam" id="PF02668"/>
    </source>
</evidence>
<dbReference type="EMBL" id="JADGJQ010000011">
    <property type="protein sequence ID" value="KAJ3181688.1"/>
    <property type="molecule type" value="Genomic_DNA"/>
</dbReference>
<keyword evidence="7" id="KW-0560">Oxidoreductase</keyword>
<reference evidence="11" key="1">
    <citation type="submission" date="2020-05" db="EMBL/GenBank/DDBJ databases">
        <title>Phylogenomic resolution of chytrid fungi.</title>
        <authorList>
            <person name="Stajich J.E."/>
            <person name="Amses K."/>
            <person name="Simmons R."/>
            <person name="Seto K."/>
            <person name="Myers J."/>
            <person name="Bonds A."/>
            <person name="Quandt C.A."/>
            <person name="Barry K."/>
            <person name="Liu P."/>
            <person name="Grigoriev I."/>
            <person name="Longcore J.E."/>
            <person name="James T.Y."/>
        </authorList>
    </citation>
    <scope>NUCLEOTIDE SEQUENCE</scope>
    <source>
        <strain evidence="11">JEL0379</strain>
    </source>
</reference>
<comment type="cofactor">
    <cofactor evidence="1">
        <name>Fe(2+)</name>
        <dbReference type="ChEBI" id="CHEBI:29033"/>
    </cofactor>
</comment>
<feature type="domain" description="Gamma-butyrobetaine hydroxylase-like N-terminal" evidence="10">
    <location>
        <begin position="36"/>
        <end position="118"/>
    </location>
</feature>
<dbReference type="SUPFAM" id="SSF51197">
    <property type="entry name" value="Clavaminate synthase-like"/>
    <property type="match status" value="1"/>
</dbReference>
<evidence type="ECO:0000256" key="6">
    <source>
        <dbReference type="ARBA" id="ARBA00022964"/>
    </source>
</evidence>
<evidence type="ECO:0000313" key="11">
    <source>
        <dbReference type="EMBL" id="KAJ3181688.1"/>
    </source>
</evidence>
<keyword evidence="12" id="KW-1185">Reference proteome</keyword>
<name>A0AAD5XU51_9FUNG</name>
<dbReference type="GO" id="GO:0046872">
    <property type="term" value="F:metal ion binding"/>
    <property type="evidence" value="ECO:0007669"/>
    <property type="project" value="UniProtKB-KW"/>
</dbReference>
<dbReference type="Gene3D" id="3.60.130.10">
    <property type="entry name" value="Clavaminate synthase-like"/>
    <property type="match status" value="1"/>
</dbReference>
<accession>A0AAD5XU51</accession>
<dbReference type="Gene3D" id="3.30.2020.30">
    <property type="match status" value="1"/>
</dbReference>
<dbReference type="InterPro" id="IPR010376">
    <property type="entry name" value="GBBH-like_N"/>
</dbReference>
<dbReference type="GO" id="GO:0045329">
    <property type="term" value="P:carnitine biosynthetic process"/>
    <property type="evidence" value="ECO:0007669"/>
    <property type="project" value="UniProtKB-KW"/>
</dbReference>
<comment type="similarity">
    <text evidence="3">Belongs to the gamma-BBH/TMLD family.</text>
</comment>
<dbReference type="GO" id="GO:0016706">
    <property type="term" value="F:2-oxoglutarate-dependent dioxygenase activity"/>
    <property type="evidence" value="ECO:0007669"/>
    <property type="project" value="UniProtKB-ARBA"/>
</dbReference>
<dbReference type="InterPro" id="IPR003819">
    <property type="entry name" value="TauD/TfdA-like"/>
</dbReference>
<evidence type="ECO:0000259" key="10">
    <source>
        <dbReference type="Pfam" id="PF06155"/>
    </source>
</evidence>
<dbReference type="PANTHER" id="PTHR10696">
    <property type="entry name" value="GAMMA-BUTYROBETAINE HYDROXYLASE-RELATED"/>
    <property type="match status" value="1"/>
</dbReference>
<dbReference type="Pfam" id="PF02668">
    <property type="entry name" value="TauD"/>
    <property type="match status" value="1"/>
</dbReference>
<evidence type="ECO:0000256" key="8">
    <source>
        <dbReference type="ARBA" id="ARBA00023004"/>
    </source>
</evidence>
<dbReference type="FunFam" id="3.60.130.10:FF:000001">
    <property type="entry name" value="Trimethyllysine dioxygenase, mitochondrial"/>
    <property type="match status" value="1"/>
</dbReference>
<organism evidence="11 12">
    <name type="scientific">Geranomyces variabilis</name>
    <dbReference type="NCBI Taxonomy" id="109894"/>
    <lineage>
        <taxon>Eukaryota</taxon>
        <taxon>Fungi</taxon>
        <taxon>Fungi incertae sedis</taxon>
        <taxon>Chytridiomycota</taxon>
        <taxon>Chytridiomycota incertae sedis</taxon>
        <taxon>Chytridiomycetes</taxon>
        <taxon>Spizellomycetales</taxon>
        <taxon>Powellomycetaceae</taxon>
        <taxon>Geranomyces</taxon>
    </lineage>
</organism>
<feature type="domain" description="TauD/TfdA-like" evidence="9">
    <location>
        <begin position="180"/>
        <end position="422"/>
    </location>
</feature>
<proteinExistence type="inferred from homology"/>
<keyword evidence="5" id="KW-0124">Carnitine biosynthesis</keyword>
<evidence type="ECO:0000256" key="1">
    <source>
        <dbReference type="ARBA" id="ARBA00001954"/>
    </source>
</evidence>
<dbReference type="CDD" id="cd00250">
    <property type="entry name" value="CAS_like"/>
    <property type="match status" value="1"/>
</dbReference>
<evidence type="ECO:0008006" key="13">
    <source>
        <dbReference type="Google" id="ProtNLM"/>
    </source>
</evidence>
<sequence>MWMLRRGRLARQHLTPRDQLSKPRLLHATARAPNKLTRASDRVSIEWTATTTQSAASASAPSSSFHHIWLRDNCQCPQCVHPSNRQKLHSSADVSTASLLKAETAELVNNGKQLQIRWAPGSLLRLGHRRPNDDNDDNAGHHETLFDLTWLRANDPALAARRRDALLKPLLWTADDFTRSKQDVQYDDFMSESGQGLRTALRQLRDYGLAFIRNAPTTRDTEVERIAERFGCIRHTFYGPSWNVKSMPDAKNIAYTSLDLGLHMDLMYFEAPPGLQLLHSLKNSVTGGASIFLDSFKAASILKATNPEAYRALLEIPVTFHYINDGRHMHFRRPTIVENDANEPLMVYYAPPFQGPLECSPDDVARFYPAFQAFADIMRDPALTYKMMMRPGDCMVFANRRVLHGREEFDAASGERHLKGAYVDWDDFKDRLRVVGTE</sequence>
<dbReference type="Pfam" id="PF06155">
    <property type="entry name" value="GBBH-like_N"/>
    <property type="match status" value="1"/>
</dbReference>
<dbReference type="GO" id="GO:0005739">
    <property type="term" value="C:mitochondrion"/>
    <property type="evidence" value="ECO:0007669"/>
    <property type="project" value="TreeGrafter"/>
</dbReference>
<evidence type="ECO:0000256" key="4">
    <source>
        <dbReference type="ARBA" id="ARBA00022723"/>
    </source>
</evidence>
<evidence type="ECO:0000256" key="2">
    <source>
        <dbReference type="ARBA" id="ARBA00001961"/>
    </source>
</evidence>
<dbReference type="InterPro" id="IPR038492">
    <property type="entry name" value="GBBH-like_N_sf"/>
</dbReference>
<gene>
    <name evidence="11" type="ORF">HDU87_000706</name>
</gene>
<keyword evidence="4" id="KW-0479">Metal-binding</keyword>
<dbReference type="InterPro" id="IPR042098">
    <property type="entry name" value="TauD-like_sf"/>
</dbReference>
<keyword evidence="8" id="KW-0408">Iron</keyword>
<evidence type="ECO:0000313" key="12">
    <source>
        <dbReference type="Proteomes" id="UP001212152"/>
    </source>
</evidence>
<evidence type="ECO:0000256" key="3">
    <source>
        <dbReference type="ARBA" id="ARBA00008654"/>
    </source>
</evidence>
<dbReference type="AlphaFoldDB" id="A0AAD5XU51"/>
<comment type="caution">
    <text evidence="11">The sequence shown here is derived from an EMBL/GenBank/DDBJ whole genome shotgun (WGS) entry which is preliminary data.</text>
</comment>
<dbReference type="PANTHER" id="PTHR10696:SF25">
    <property type="entry name" value="OXIDOREDUCTASE AIM17-RELATED"/>
    <property type="match status" value="1"/>
</dbReference>
<comment type="cofactor">
    <cofactor evidence="2">
        <name>L-ascorbate</name>
        <dbReference type="ChEBI" id="CHEBI:38290"/>
    </cofactor>
</comment>
<evidence type="ECO:0000256" key="7">
    <source>
        <dbReference type="ARBA" id="ARBA00023002"/>
    </source>
</evidence>